<reference evidence="2 3" key="1">
    <citation type="submission" date="2020-03" db="EMBL/GenBank/DDBJ databases">
        <authorList>
            <person name="Picone N."/>
        </authorList>
    </citation>
    <scope>NUCLEOTIDE SEQUENCE [LARGE SCALE GENOMIC DNA]</scope>
    <source>
        <strain evidence="2">NSCAC1</strain>
    </source>
</reference>
<evidence type="ECO:0000256" key="1">
    <source>
        <dbReference type="SAM" id="Phobius"/>
    </source>
</evidence>
<feature type="transmembrane region" description="Helical" evidence="1">
    <location>
        <begin position="48"/>
        <end position="71"/>
    </location>
</feature>
<dbReference type="AlphaFoldDB" id="A0A7G1Q8W6"/>
<keyword evidence="1" id="KW-1133">Transmembrane helix</keyword>
<name>A0A7G1Q8W6_9GAMM</name>
<feature type="transmembrane region" description="Helical" evidence="1">
    <location>
        <begin position="176"/>
        <end position="195"/>
    </location>
</feature>
<sequence length="372" mass="41997">MEKPTYPATYDPPQSQERVLSHSISNQQPLSRVASSQKITSILLKIHIYLGTLCALFLLIIASTGILLGFYQQLRYSASPYKLDAPVNHPLSPEKLVEKIYETYPHAQIIELTFSTDPSHAVLAKLKNADHKSQLIFVNPATGLIFASQSADHKDWLGFIHSLHHGKPFGSIGETVASVNGILFLVLWIVGFIVWKRNPMRSYLWQGKSWKVKLRSFHRGVGLTLGGIAAVIATFGALYQFDFLDQWIDPVPPVKMEKIAVQPLDSLELEQIIAKGRAIYPNAPLEEIAFPGNSMMPWMHWIQLEFQGRKLVYFQGNEVIGTSSPSSHWKNLLYYLHTMEFLHKGRSWVIAILGLITLGLITSGLVTYWRKH</sequence>
<organism evidence="2 3">
    <name type="scientific">Candidatus Nitrosacidococcus tergens</name>
    <dbReference type="NCBI Taxonomy" id="553981"/>
    <lineage>
        <taxon>Bacteria</taxon>
        <taxon>Pseudomonadati</taxon>
        <taxon>Pseudomonadota</taxon>
        <taxon>Gammaproteobacteria</taxon>
        <taxon>Chromatiales</taxon>
        <taxon>Chromatiaceae</taxon>
        <taxon>Candidatus Nitrosacidococcus</taxon>
    </lineage>
</organism>
<evidence type="ECO:0008006" key="4">
    <source>
        <dbReference type="Google" id="ProtNLM"/>
    </source>
</evidence>
<dbReference type="InterPro" id="IPR005625">
    <property type="entry name" value="PepSY-ass_TM"/>
</dbReference>
<evidence type="ECO:0000313" key="3">
    <source>
        <dbReference type="Proteomes" id="UP000516072"/>
    </source>
</evidence>
<protein>
    <recommendedName>
        <fullName evidence="4">PepSY-associated TM helix domain protein</fullName>
    </recommendedName>
</protein>
<keyword evidence="1" id="KW-0472">Membrane</keyword>
<feature type="transmembrane region" description="Helical" evidence="1">
    <location>
        <begin position="348"/>
        <end position="369"/>
    </location>
</feature>
<evidence type="ECO:0000313" key="2">
    <source>
        <dbReference type="EMBL" id="CAB1275327.1"/>
    </source>
</evidence>
<dbReference type="KEGG" id="ntg:NSCAC_0611"/>
<proteinExistence type="predicted"/>
<accession>A0A7G1Q8W6</accession>
<keyword evidence="1" id="KW-0812">Transmembrane</keyword>
<dbReference type="EMBL" id="LR778175">
    <property type="protein sequence ID" value="CAB1275327.1"/>
    <property type="molecule type" value="Genomic_DNA"/>
</dbReference>
<dbReference type="Proteomes" id="UP000516072">
    <property type="component" value="Chromosome"/>
</dbReference>
<dbReference type="RefSeq" id="WP_197744951.1">
    <property type="nucleotide sequence ID" value="NZ_LR778175.1"/>
</dbReference>
<dbReference type="PANTHER" id="PTHR34219">
    <property type="entry name" value="IRON-REGULATED INNER MEMBRANE PROTEIN-RELATED"/>
    <property type="match status" value="1"/>
</dbReference>
<keyword evidence="3" id="KW-1185">Reference proteome</keyword>
<dbReference type="Pfam" id="PF03929">
    <property type="entry name" value="PepSY_TM"/>
    <property type="match status" value="1"/>
</dbReference>
<feature type="transmembrane region" description="Helical" evidence="1">
    <location>
        <begin position="216"/>
        <end position="239"/>
    </location>
</feature>
<gene>
    <name evidence="2" type="ORF">NSCAC_0611</name>
</gene>